<name>A0A3M7PVF5_BRAPC</name>
<dbReference type="EMBL" id="REGN01008713">
    <property type="protein sequence ID" value="RNA02919.1"/>
    <property type="molecule type" value="Genomic_DNA"/>
</dbReference>
<evidence type="ECO:0000313" key="4">
    <source>
        <dbReference type="Proteomes" id="UP000276133"/>
    </source>
</evidence>
<keyword evidence="4" id="KW-1185">Reference proteome</keyword>
<reference evidence="3 4" key="1">
    <citation type="journal article" date="2018" name="Sci. Rep.">
        <title>Genomic signatures of local adaptation to the degree of environmental predictability in rotifers.</title>
        <authorList>
            <person name="Franch-Gras L."/>
            <person name="Hahn C."/>
            <person name="Garcia-Roger E.M."/>
            <person name="Carmona M.J."/>
            <person name="Serra M."/>
            <person name="Gomez A."/>
        </authorList>
    </citation>
    <scope>NUCLEOTIDE SEQUENCE [LARGE SCALE GENOMIC DNA]</scope>
    <source>
        <strain evidence="3">HYR1</strain>
    </source>
</reference>
<dbReference type="InterPro" id="IPR000467">
    <property type="entry name" value="G_patch_dom"/>
</dbReference>
<feature type="region of interest" description="Disordered" evidence="1">
    <location>
        <begin position="118"/>
        <end position="138"/>
    </location>
</feature>
<feature type="domain" description="G-patch" evidence="2">
    <location>
        <begin position="487"/>
        <end position="538"/>
    </location>
</feature>
<organism evidence="3 4">
    <name type="scientific">Brachionus plicatilis</name>
    <name type="common">Marine rotifer</name>
    <name type="synonym">Brachionus muelleri</name>
    <dbReference type="NCBI Taxonomy" id="10195"/>
    <lineage>
        <taxon>Eukaryota</taxon>
        <taxon>Metazoa</taxon>
        <taxon>Spiralia</taxon>
        <taxon>Gnathifera</taxon>
        <taxon>Rotifera</taxon>
        <taxon>Eurotatoria</taxon>
        <taxon>Monogononta</taxon>
        <taxon>Pseudotrocha</taxon>
        <taxon>Ploima</taxon>
        <taxon>Brachionidae</taxon>
        <taxon>Brachionus</taxon>
    </lineage>
</organism>
<evidence type="ECO:0000256" key="1">
    <source>
        <dbReference type="SAM" id="MobiDB-lite"/>
    </source>
</evidence>
<feature type="region of interest" description="Disordered" evidence="1">
    <location>
        <begin position="191"/>
        <end position="214"/>
    </location>
</feature>
<dbReference type="OrthoDB" id="6095487at2759"/>
<gene>
    <name evidence="3" type="ORF">BpHYR1_020800</name>
</gene>
<sequence>MDSLVCDLTNALNSKPIFFKSKKSLKNRKNLSNKDRKKSNSNRIERKERKFNRPENLHSSSSSDTKKFPARSSSSRIKHKKIMNLLLAAKASMRPLDQSANSLDCGIQNLVRLKQPNSFSSARSARCQRQNRKSIKKSKRLRNTKVYKIQKIYRFHSNYRLHCLKLRRLQKKMLRSNHKVFPVLNHEKMSVENTTHSSSESTITTSPSYSSFNTTTDLESSSISDCYNQMDDLRINSDSDSYLKMRIKNQIASKKPKNGPKRKLLACRQRKNFNTSITSQSNLNLTSSQKKMLNFKRKRSKPLMNRRVNGQMSTEGTKTEYEDSNNEEINLDSDVENCKKCEIQKQGFVGLGIQNNARKIENEADDEHSSESSLKKEFECVSWWNGNDQEIGNSSSSSTTLNTPLSQTTLSNYQRLNSFTSPEDQKHFDEIMNGALDLMDHSSVQCFKNKIKILDDDRKRNRKKRFSFLSNDNSWNMSEIIGAPIPENNLGNRMLKKMGWEPGKSLGIVKAQADPISLKEPIVVYKRPKRLGLGYTDRSHF</sequence>
<dbReference type="Pfam" id="PF01585">
    <property type="entry name" value="G-patch"/>
    <property type="match status" value="1"/>
</dbReference>
<feature type="compositionally biased region" description="Basic residues" evidence="1">
    <location>
        <begin position="23"/>
        <end position="40"/>
    </location>
</feature>
<protein>
    <submittedName>
        <fullName evidence="3">G patch domain-containing</fullName>
    </submittedName>
</protein>
<dbReference type="PROSITE" id="PS50174">
    <property type="entry name" value="G_PATCH"/>
    <property type="match status" value="1"/>
</dbReference>
<dbReference type="AlphaFoldDB" id="A0A3M7PVF5"/>
<comment type="caution">
    <text evidence="3">The sequence shown here is derived from an EMBL/GenBank/DDBJ whole genome shotgun (WGS) entry which is preliminary data.</text>
</comment>
<evidence type="ECO:0000313" key="3">
    <source>
        <dbReference type="EMBL" id="RNA02919.1"/>
    </source>
</evidence>
<feature type="compositionally biased region" description="Basic and acidic residues" evidence="1">
    <location>
        <begin position="43"/>
        <end position="56"/>
    </location>
</feature>
<feature type="compositionally biased region" description="Low complexity" evidence="1">
    <location>
        <begin position="194"/>
        <end position="211"/>
    </location>
</feature>
<dbReference type="Proteomes" id="UP000276133">
    <property type="component" value="Unassembled WGS sequence"/>
</dbReference>
<accession>A0A3M7PVF5</accession>
<feature type="compositionally biased region" description="Basic residues" evidence="1">
    <location>
        <begin position="129"/>
        <end position="138"/>
    </location>
</feature>
<feature type="region of interest" description="Disordered" evidence="1">
    <location>
        <begin position="23"/>
        <end position="76"/>
    </location>
</feature>
<proteinExistence type="predicted"/>
<dbReference type="STRING" id="10195.A0A3M7PVF5"/>
<dbReference type="GO" id="GO:0003676">
    <property type="term" value="F:nucleic acid binding"/>
    <property type="evidence" value="ECO:0007669"/>
    <property type="project" value="InterPro"/>
</dbReference>
<evidence type="ECO:0000259" key="2">
    <source>
        <dbReference type="PROSITE" id="PS50174"/>
    </source>
</evidence>
<dbReference type="SMART" id="SM00443">
    <property type="entry name" value="G_patch"/>
    <property type="match status" value="1"/>
</dbReference>